<gene>
    <name evidence="6" type="ORF">CKAN_00039000</name>
</gene>
<dbReference type="SUPFAM" id="SSF101941">
    <property type="entry name" value="NAC domain"/>
    <property type="match status" value="1"/>
</dbReference>
<dbReference type="GO" id="GO:0006355">
    <property type="term" value="P:regulation of DNA-templated transcription"/>
    <property type="evidence" value="ECO:0007669"/>
    <property type="project" value="InterPro"/>
</dbReference>
<dbReference type="InterPro" id="IPR036093">
    <property type="entry name" value="NAC_dom_sf"/>
</dbReference>
<proteinExistence type="predicted"/>
<evidence type="ECO:0000259" key="5">
    <source>
        <dbReference type="PROSITE" id="PS51005"/>
    </source>
</evidence>
<evidence type="ECO:0000256" key="1">
    <source>
        <dbReference type="ARBA" id="ARBA00023015"/>
    </source>
</evidence>
<dbReference type="EMBL" id="QPKB01000001">
    <property type="protein sequence ID" value="RWR72180.1"/>
    <property type="molecule type" value="Genomic_DNA"/>
</dbReference>
<dbReference type="PANTHER" id="PTHR31719">
    <property type="entry name" value="NAC TRANSCRIPTION FACTOR 56"/>
    <property type="match status" value="1"/>
</dbReference>
<keyword evidence="4" id="KW-0539">Nucleus</keyword>
<dbReference type="OrthoDB" id="730183at2759"/>
<sequence length="122" mass="14107">MSCGASTSMRVPFGYRFRPTDKELLKYLQRKTDNLPLSCDIIKEVELYKFDPSELLAQFGSRGEDKCYFFTSTYQKYRRSTKNGFGKARTGESEIKEGNNVIGTTISLVFYYGEHPREKKTN</sequence>
<organism evidence="6 7">
    <name type="scientific">Cinnamomum micranthum f. kanehirae</name>
    <dbReference type="NCBI Taxonomy" id="337451"/>
    <lineage>
        <taxon>Eukaryota</taxon>
        <taxon>Viridiplantae</taxon>
        <taxon>Streptophyta</taxon>
        <taxon>Embryophyta</taxon>
        <taxon>Tracheophyta</taxon>
        <taxon>Spermatophyta</taxon>
        <taxon>Magnoliopsida</taxon>
        <taxon>Magnoliidae</taxon>
        <taxon>Laurales</taxon>
        <taxon>Lauraceae</taxon>
        <taxon>Cinnamomum</taxon>
    </lineage>
</organism>
<dbReference type="GO" id="GO:0003677">
    <property type="term" value="F:DNA binding"/>
    <property type="evidence" value="ECO:0007669"/>
    <property type="project" value="UniProtKB-KW"/>
</dbReference>
<dbReference type="Pfam" id="PF02365">
    <property type="entry name" value="NAM"/>
    <property type="match status" value="1"/>
</dbReference>
<evidence type="ECO:0000313" key="7">
    <source>
        <dbReference type="Proteomes" id="UP000283530"/>
    </source>
</evidence>
<dbReference type="Proteomes" id="UP000283530">
    <property type="component" value="Unassembled WGS sequence"/>
</dbReference>
<keyword evidence="7" id="KW-1185">Reference proteome</keyword>
<protein>
    <submittedName>
        <fullName evidence="6">NAC domain-containing protein</fullName>
    </submittedName>
</protein>
<reference evidence="6 7" key="1">
    <citation type="journal article" date="2019" name="Nat. Plants">
        <title>Stout camphor tree genome fills gaps in understanding of flowering plant genome evolution.</title>
        <authorList>
            <person name="Chaw S.M."/>
            <person name="Liu Y.C."/>
            <person name="Wu Y.W."/>
            <person name="Wang H.Y."/>
            <person name="Lin C.I."/>
            <person name="Wu C.S."/>
            <person name="Ke H.M."/>
            <person name="Chang L.Y."/>
            <person name="Hsu C.Y."/>
            <person name="Yang H.T."/>
            <person name="Sudianto E."/>
            <person name="Hsu M.H."/>
            <person name="Wu K.P."/>
            <person name="Wang L.N."/>
            <person name="Leebens-Mack J.H."/>
            <person name="Tsai I.J."/>
        </authorList>
    </citation>
    <scope>NUCLEOTIDE SEQUENCE [LARGE SCALE GENOMIC DNA]</scope>
    <source>
        <strain evidence="7">cv. Chaw 1501</strain>
        <tissue evidence="6">Young leaves</tissue>
    </source>
</reference>
<dbReference type="PROSITE" id="PS51005">
    <property type="entry name" value="NAC"/>
    <property type="match status" value="1"/>
</dbReference>
<dbReference type="PANTHER" id="PTHR31719:SF43">
    <property type="entry name" value="NAC TRANSCRIPTION FACTOR 56"/>
    <property type="match status" value="1"/>
</dbReference>
<dbReference type="InterPro" id="IPR003441">
    <property type="entry name" value="NAC-dom"/>
</dbReference>
<accession>A0A443N133</accession>
<feature type="domain" description="NAC" evidence="5">
    <location>
        <begin position="11"/>
        <end position="122"/>
    </location>
</feature>
<keyword evidence="1" id="KW-0805">Transcription regulation</keyword>
<evidence type="ECO:0000313" key="6">
    <source>
        <dbReference type="EMBL" id="RWR72180.1"/>
    </source>
</evidence>
<dbReference type="AlphaFoldDB" id="A0A443N133"/>
<comment type="caution">
    <text evidence="6">The sequence shown here is derived from an EMBL/GenBank/DDBJ whole genome shotgun (WGS) entry which is preliminary data.</text>
</comment>
<evidence type="ECO:0000256" key="2">
    <source>
        <dbReference type="ARBA" id="ARBA00023125"/>
    </source>
</evidence>
<keyword evidence="3" id="KW-0804">Transcription</keyword>
<evidence type="ECO:0000256" key="3">
    <source>
        <dbReference type="ARBA" id="ARBA00023163"/>
    </source>
</evidence>
<dbReference type="Gene3D" id="2.170.150.80">
    <property type="entry name" value="NAC domain"/>
    <property type="match status" value="1"/>
</dbReference>
<name>A0A443N133_9MAGN</name>
<evidence type="ECO:0000256" key="4">
    <source>
        <dbReference type="ARBA" id="ARBA00023242"/>
    </source>
</evidence>
<keyword evidence="2" id="KW-0238">DNA-binding</keyword>